<dbReference type="AlphaFoldDB" id="A0A8J7WJ89"/>
<keyword evidence="8 13" id="KW-0472">Membrane</keyword>
<keyword evidence="6 13" id="KW-1133">Transmembrane helix</keyword>
<evidence type="ECO:0000256" key="9">
    <source>
        <dbReference type="ARBA" id="ARBA00023310"/>
    </source>
</evidence>
<evidence type="ECO:0000256" key="2">
    <source>
        <dbReference type="ARBA" id="ARBA00022448"/>
    </source>
</evidence>
<keyword evidence="2 13" id="KW-0813">Transport</keyword>
<evidence type="ECO:0000256" key="12">
    <source>
        <dbReference type="ARBA" id="ARBA00037847"/>
    </source>
</evidence>
<keyword evidence="5 13" id="KW-0375">Hydrogen ion transport</keyword>
<comment type="subunit">
    <text evidence="13">F-type ATPases have 2 components, F(1) - the catalytic core - and F(0) - the membrane proton channel. F(1) has five subunits: alpha(3), beta(3), gamma(1), delta(1), epsilon(1). F(0) has three main subunits: a(1), b(2) and c(10-14). The alpha and beta chains form an alternating ring which encloses part of the gamma chain. F(1) is attached to F(0) by a central stalk formed by the gamma and epsilon chains, while a peripheral stalk is formed by the delta and b chains.</text>
</comment>
<evidence type="ECO:0000256" key="1">
    <source>
        <dbReference type="ARBA" id="ARBA00005513"/>
    </source>
</evidence>
<dbReference type="GO" id="GO:0046933">
    <property type="term" value="F:proton-transporting ATP synthase activity, rotational mechanism"/>
    <property type="evidence" value="ECO:0007669"/>
    <property type="project" value="UniProtKB-UniRule"/>
</dbReference>
<keyword evidence="15" id="KW-0175">Coiled coil</keyword>
<dbReference type="InterPro" id="IPR002146">
    <property type="entry name" value="ATP_synth_b/b'su_bac/chlpt"/>
</dbReference>
<keyword evidence="7 13" id="KW-0406">Ion transport</keyword>
<dbReference type="GO" id="GO:0045259">
    <property type="term" value="C:proton-transporting ATP synthase complex"/>
    <property type="evidence" value="ECO:0007669"/>
    <property type="project" value="UniProtKB-KW"/>
</dbReference>
<evidence type="ECO:0000256" key="11">
    <source>
        <dbReference type="ARBA" id="ARBA00025614"/>
    </source>
</evidence>
<keyword evidence="3 13" id="KW-0138">CF(0)</keyword>
<keyword evidence="4 13" id="KW-0812">Transmembrane</keyword>
<comment type="similarity">
    <text evidence="1 13 14">Belongs to the ATPase B chain family.</text>
</comment>
<dbReference type="GO" id="GO:0012505">
    <property type="term" value="C:endomembrane system"/>
    <property type="evidence" value="ECO:0007669"/>
    <property type="project" value="UniProtKB-SubCell"/>
</dbReference>
<feature type="coiled-coil region" evidence="15">
    <location>
        <begin position="45"/>
        <end position="102"/>
    </location>
</feature>
<accession>A0A8J7WJ89</accession>
<comment type="subcellular location">
    <subcellularLocation>
        <location evidence="13">Cell membrane</location>
        <topology evidence="13">Single-pass membrane protein</topology>
    </subcellularLocation>
    <subcellularLocation>
        <location evidence="12">Endomembrane system</location>
        <topology evidence="12">Single-pass membrane protein</topology>
    </subcellularLocation>
</comment>
<dbReference type="GO" id="GO:0046961">
    <property type="term" value="F:proton-transporting ATPase activity, rotational mechanism"/>
    <property type="evidence" value="ECO:0007669"/>
    <property type="project" value="TreeGrafter"/>
</dbReference>
<comment type="caution">
    <text evidence="16">The sequence shown here is derived from an EMBL/GenBank/DDBJ whole genome shotgun (WGS) entry which is preliminary data.</text>
</comment>
<evidence type="ECO:0000256" key="3">
    <source>
        <dbReference type="ARBA" id="ARBA00022547"/>
    </source>
</evidence>
<dbReference type="InterPro" id="IPR050059">
    <property type="entry name" value="ATP_synthase_B_chain"/>
</dbReference>
<keyword evidence="9 13" id="KW-0066">ATP synthesis</keyword>
<dbReference type="GO" id="GO:0005886">
    <property type="term" value="C:plasma membrane"/>
    <property type="evidence" value="ECO:0007669"/>
    <property type="project" value="UniProtKB-SubCell"/>
</dbReference>
<dbReference type="Proteomes" id="UP000681356">
    <property type="component" value="Unassembled WGS sequence"/>
</dbReference>
<evidence type="ECO:0000256" key="14">
    <source>
        <dbReference type="RuleBase" id="RU003848"/>
    </source>
</evidence>
<organism evidence="16 17">
    <name type="scientific">Thetidibacter halocola</name>
    <dbReference type="NCBI Taxonomy" id="2827239"/>
    <lineage>
        <taxon>Bacteria</taxon>
        <taxon>Pseudomonadati</taxon>
        <taxon>Pseudomonadota</taxon>
        <taxon>Alphaproteobacteria</taxon>
        <taxon>Rhodobacterales</taxon>
        <taxon>Roseobacteraceae</taxon>
        <taxon>Thetidibacter</taxon>
    </lineage>
</organism>
<evidence type="ECO:0000256" key="6">
    <source>
        <dbReference type="ARBA" id="ARBA00022989"/>
    </source>
</evidence>
<dbReference type="RefSeq" id="WP_212537991.1">
    <property type="nucleotide sequence ID" value="NZ_JAGTUU010000008.1"/>
</dbReference>
<evidence type="ECO:0000256" key="4">
    <source>
        <dbReference type="ARBA" id="ARBA00022692"/>
    </source>
</evidence>
<feature type="transmembrane region" description="Helical" evidence="13">
    <location>
        <begin position="6"/>
        <end position="27"/>
    </location>
</feature>
<dbReference type="HAMAP" id="MF_01398">
    <property type="entry name" value="ATP_synth_b_bprime"/>
    <property type="match status" value="1"/>
</dbReference>
<evidence type="ECO:0000256" key="8">
    <source>
        <dbReference type="ARBA" id="ARBA00023136"/>
    </source>
</evidence>
<protein>
    <recommendedName>
        <fullName evidence="13">ATP synthase subunit b</fullName>
    </recommendedName>
    <alternativeName>
        <fullName evidence="13">ATP synthase F(0) sector subunit b</fullName>
    </alternativeName>
    <alternativeName>
        <fullName evidence="13">ATPase subunit I</fullName>
    </alternativeName>
    <alternativeName>
        <fullName evidence="13">F-type ATPase subunit b</fullName>
        <shortName evidence="13">F-ATPase subunit b</shortName>
    </alternativeName>
</protein>
<keyword evidence="17" id="KW-1185">Reference proteome</keyword>
<keyword evidence="13" id="KW-1003">Cell membrane</keyword>
<dbReference type="Pfam" id="PF00430">
    <property type="entry name" value="ATP-synt_B"/>
    <property type="match status" value="1"/>
</dbReference>
<dbReference type="PANTHER" id="PTHR33445">
    <property type="entry name" value="ATP SYNTHASE SUBUNIT B', CHLOROPLASTIC"/>
    <property type="match status" value="1"/>
</dbReference>
<evidence type="ECO:0000313" key="16">
    <source>
        <dbReference type="EMBL" id="MBS0126024.1"/>
    </source>
</evidence>
<name>A0A8J7WJ89_9RHOB</name>
<sequence length="242" mass="25117">MSFDWATFALQLVNVLILLALLRHFLFRPVAAIIARRQAESAAAVEAATRARAEAEAAQAAARAEAEASATARQALLDKAQAEAAKARVDLLEQARAEAAQIIAEGRTALASEAAASARAQTRAACDLALAIVTRALSAQPDGLDGYAARLAQAITAMDPVERAALLAAPNLRIVLPHEPSDAERGTVSAALAPLGIDAPLVADPSLVAGIELQSDSGAVLNSLRHDIQTIAEALDDGRQTR</sequence>
<comment type="function">
    <text evidence="10 13">F(1)F(0) ATP synthase produces ATP from ADP in the presence of a proton or sodium gradient. F-type ATPases consist of two structural domains, F(1) containing the extramembraneous catalytic core and F(0) containing the membrane proton channel, linked together by a central stalk and a peripheral stalk. During catalysis, ATP synthesis in the catalytic domain of F(1) is coupled via a rotary mechanism of the central stalk subunits to proton translocation.</text>
</comment>
<evidence type="ECO:0000313" key="17">
    <source>
        <dbReference type="Proteomes" id="UP000681356"/>
    </source>
</evidence>
<comment type="function">
    <text evidence="11">Component of the F(0) channel, it forms part of the peripheral stalk, linking F(1) to F(0). The b'-subunit is a diverged and duplicated form of b found in plants and photosynthetic bacteria.</text>
</comment>
<dbReference type="CDD" id="cd06503">
    <property type="entry name" value="ATP-synt_Fo_b"/>
    <property type="match status" value="1"/>
</dbReference>
<evidence type="ECO:0000256" key="13">
    <source>
        <dbReference type="HAMAP-Rule" id="MF_01398"/>
    </source>
</evidence>
<dbReference type="EMBL" id="JAGTUU010000008">
    <property type="protein sequence ID" value="MBS0126024.1"/>
    <property type="molecule type" value="Genomic_DNA"/>
</dbReference>
<reference evidence="16" key="1">
    <citation type="submission" date="2021-04" db="EMBL/GenBank/DDBJ databases">
        <authorList>
            <person name="Yoon J."/>
        </authorList>
    </citation>
    <scope>NUCLEOTIDE SEQUENCE</scope>
    <source>
        <strain evidence="16">KMU-90</strain>
    </source>
</reference>
<dbReference type="PANTHER" id="PTHR33445:SF2">
    <property type="entry name" value="ATP SYNTHASE SUBUNIT B', CHLOROPLASTIC"/>
    <property type="match status" value="1"/>
</dbReference>
<evidence type="ECO:0000256" key="7">
    <source>
        <dbReference type="ARBA" id="ARBA00023065"/>
    </source>
</evidence>
<evidence type="ECO:0000256" key="10">
    <source>
        <dbReference type="ARBA" id="ARBA00025198"/>
    </source>
</evidence>
<gene>
    <name evidence="13" type="primary">atpF</name>
    <name evidence="16" type="ORF">KB874_18215</name>
</gene>
<evidence type="ECO:0000256" key="5">
    <source>
        <dbReference type="ARBA" id="ARBA00022781"/>
    </source>
</evidence>
<proteinExistence type="inferred from homology"/>
<evidence type="ECO:0000256" key="15">
    <source>
        <dbReference type="SAM" id="Coils"/>
    </source>
</evidence>